<feature type="transmembrane region" description="Helical" evidence="1">
    <location>
        <begin position="103"/>
        <end position="125"/>
    </location>
</feature>
<reference evidence="2" key="1">
    <citation type="journal article" date="2014" name="Gene">
        <title>Eight new mtDNA sequences of glass sponges reveal an extensive usage of +1 frameshifting in mitochondrial translation.</title>
        <authorList>
            <person name="Haen K.M."/>
            <person name="Pett W."/>
            <person name="Lavrov D.V."/>
        </authorList>
    </citation>
    <scope>NUCLEOTIDE SEQUENCE</scope>
</reference>
<evidence type="ECO:0000313" key="2">
    <source>
        <dbReference type="EMBL" id="AJF93987.1"/>
    </source>
</evidence>
<sequence>MNITIKKIILLIILTTNYSDDLIFNIPHRTIQTHTLEKIKIVANSSILISIISILIIKKTIKTKSYTTKTYIILSTYILSKYTWYILNWITTKNSSSLLETNIIITNTLWAILSTLSILISITILTLHTYHSKKINNLVYQIIVLLILITSITTNEIQHSIHIISTSWITIICTNTIKNFEIIEISWKGKHIWFSIIY</sequence>
<organism evidence="2">
    <name type="scientific">Tabachnickia sp. DVL-2014</name>
    <dbReference type="NCBI Taxonomy" id="1569960"/>
    <lineage>
        <taxon>Eukaryota</taxon>
        <taxon>Metazoa</taxon>
        <taxon>Porifera</taxon>
        <taxon>Hexactinellida</taxon>
        <taxon>Amphidiscophora</taxon>
        <taxon>Amphidiscosida</taxon>
        <taxon>Hyalonematidae</taxon>
        <taxon>Tabachnickia</taxon>
    </lineage>
</organism>
<evidence type="ECO:0000256" key="1">
    <source>
        <dbReference type="SAM" id="Phobius"/>
    </source>
</evidence>
<feature type="transmembrane region" description="Helical" evidence="1">
    <location>
        <begin position="70"/>
        <end position="91"/>
    </location>
</feature>
<accession>A0A0N7AFU0</accession>
<dbReference type="EMBL" id="KM580074">
    <property type="protein sequence ID" value="AJF93987.1"/>
    <property type="molecule type" value="Genomic_DNA"/>
</dbReference>
<protein>
    <submittedName>
        <fullName evidence="2">Uncharacterized protein</fullName>
    </submittedName>
</protein>
<keyword evidence="1" id="KW-0812">Transmembrane</keyword>
<keyword evidence="1" id="KW-1133">Transmembrane helix</keyword>
<gene>
    <name evidence="2" type="primary">orf2</name>
</gene>
<name>A0A0N7AFU0_9METZ</name>
<feature type="transmembrane region" description="Helical" evidence="1">
    <location>
        <begin position="137"/>
        <end position="154"/>
    </location>
</feature>
<keyword evidence="1" id="KW-0472">Membrane</keyword>
<feature type="transmembrane region" description="Helical" evidence="1">
    <location>
        <begin position="39"/>
        <end position="58"/>
    </location>
</feature>
<proteinExistence type="predicted"/>
<dbReference type="AlphaFoldDB" id="A0A0N7AFU0"/>
<keyword evidence="2" id="KW-0496">Mitochondrion</keyword>
<geneLocation type="mitochondrion" evidence="2"/>